<feature type="transmembrane region" description="Helical" evidence="12">
    <location>
        <begin position="229"/>
        <end position="247"/>
    </location>
</feature>
<organism evidence="14 15">
    <name type="scientific">Jiangella aurantiaca</name>
    <dbReference type="NCBI Taxonomy" id="2530373"/>
    <lineage>
        <taxon>Bacteria</taxon>
        <taxon>Bacillati</taxon>
        <taxon>Actinomycetota</taxon>
        <taxon>Actinomycetes</taxon>
        <taxon>Jiangellales</taxon>
        <taxon>Jiangellaceae</taxon>
        <taxon>Jiangella</taxon>
    </lineage>
</organism>
<evidence type="ECO:0000256" key="5">
    <source>
        <dbReference type="ARBA" id="ARBA00022617"/>
    </source>
</evidence>
<feature type="transmembrane region" description="Helical" evidence="12">
    <location>
        <begin position="91"/>
        <end position="115"/>
    </location>
</feature>
<dbReference type="PIRSF" id="PIRSF006446">
    <property type="entry name" value="Cyt_quinol_oxidase_1"/>
    <property type="match status" value="1"/>
</dbReference>
<evidence type="ECO:0000256" key="3">
    <source>
        <dbReference type="ARBA" id="ARBA00022448"/>
    </source>
</evidence>
<dbReference type="EMBL" id="SMLB01000042">
    <property type="protein sequence ID" value="TDD66189.1"/>
    <property type="molecule type" value="Genomic_DNA"/>
</dbReference>
<dbReference type="GO" id="GO:0070069">
    <property type="term" value="C:cytochrome complex"/>
    <property type="evidence" value="ECO:0007669"/>
    <property type="project" value="UniProtKB-UniRule"/>
</dbReference>
<evidence type="ECO:0000313" key="14">
    <source>
        <dbReference type="EMBL" id="TDD66189.1"/>
    </source>
</evidence>
<comment type="caution">
    <text evidence="14">The sequence shown here is derived from an EMBL/GenBank/DDBJ whole genome shotgun (WGS) entry which is preliminary data.</text>
</comment>
<keyword evidence="15" id="KW-1185">Reference proteome</keyword>
<dbReference type="GO" id="GO:0046872">
    <property type="term" value="F:metal ion binding"/>
    <property type="evidence" value="ECO:0007669"/>
    <property type="project" value="UniProtKB-UniRule"/>
</dbReference>
<evidence type="ECO:0000256" key="10">
    <source>
        <dbReference type="ARBA" id="ARBA00023004"/>
    </source>
</evidence>
<keyword evidence="8 12" id="KW-0249">Electron transport</keyword>
<evidence type="ECO:0000256" key="7">
    <source>
        <dbReference type="ARBA" id="ARBA00022723"/>
    </source>
</evidence>
<dbReference type="RefSeq" id="WP_132105933.1">
    <property type="nucleotide sequence ID" value="NZ_SMLB01000042.1"/>
</dbReference>
<name>A0A4R5A5Z1_9ACTN</name>
<keyword evidence="10 12" id="KW-0408">Iron</keyword>
<feature type="transmembrane region" description="Helical" evidence="12">
    <location>
        <begin position="426"/>
        <end position="445"/>
    </location>
</feature>
<keyword evidence="7 12" id="KW-0479">Metal-binding</keyword>
<feature type="transmembrane region" description="Helical" evidence="12">
    <location>
        <begin position="187"/>
        <end position="208"/>
    </location>
</feature>
<dbReference type="OrthoDB" id="9807042at2"/>
<keyword evidence="11 12" id="KW-0472">Membrane</keyword>
<feature type="region of interest" description="Disordered" evidence="13">
    <location>
        <begin position="459"/>
        <end position="481"/>
    </location>
</feature>
<dbReference type="InterPro" id="IPR002585">
    <property type="entry name" value="Cyt-d_ubiquinol_oxidase_su_1"/>
</dbReference>
<feature type="transmembrane region" description="Helical" evidence="12">
    <location>
        <begin position="53"/>
        <end position="71"/>
    </location>
</feature>
<keyword evidence="4 12" id="KW-1003">Cell membrane</keyword>
<feature type="transmembrane region" description="Helical" evidence="12">
    <location>
        <begin position="127"/>
        <end position="146"/>
    </location>
</feature>
<keyword evidence="3 12" id="KW-0813">Transport</keyword>
<reference evidence="14 15" key="1">
    <citation type="submission" date="2019-02" db="EMBL/GenBank/DDBJ databases">
        <title>Draft genome sequences of novel Actinobacteria.</title>
        <authorList>
            <person name="Sahin N."/>
            <person name="Ay H."/>
            <person name="Saygin H."/>
        </authorList>
    </citation>
    <scope>NUCLEOTIDE SEQUENCE [LARGE SCALE GENOMIC DNA]</scope>
    <source>
        <strain evidence="14 15">8K307</strain>
    </source>
</reference>
<accession>A0A4R5A5Z1</accession>
<dbReference type="GO" id="GO:0020037">
    <property type="term" value="F:heme binding"/>
    <property type="evidence" value="ECO:0007669"/>
    <property type="project" value="TreeGrafter"/>
</dbReference>
<dbReference type="GO" id="GO:0016682">
    <property type="term" value="F:oxidoreductase activity, acting on diphenols and related substances as donors, oxygen as acceptor"/>
    <property type="evidence" value="ECO:0007669"/>
    <property type="project" value="TreeGrafter"/>
</dbReference>
<dbReference type="Pfam" id="PF01654">
    <property type="entry name" value="Cyt_bd_oxida_I"/>
    <property type="match status" value="1"/>
</dbReference>
<feature type="transmembrane region" description="Helical" evidence="12">
    <location>
        <begin position="375"/>
        <end position="397"/>
    </location>
</feature>
<dbReference type="GO" id="GO:0019646">
    <property type="term" value="P:aerobic electron transport chain"/>
    <property type="evidence" value="ECO:0007669"/>
    <property type="project" value="InterPro"/>
</dbReference>
<evidence type="ECO:0000256" key="13">
    <source>
        <dbReference type="SAM" id="MobiDB-lite"/>
    </source>
</evidence>
<dbReference type="PANTHER" id="PTHR30365">
    <property type="entry name" value="CYTOCHROME D UBIQUINOL OXIDASE"/>
    <property type="match status" value="1"/>
</dbReference>
<sequence length="481" mass="52774">MDVLDLARWQFGITTVVHFFFVPFTISMAFLVAIMQSVWMRTKSERWLRLTKFFGKLLLINLAVGVVTGLVQEFQFGMNWSDFSRFVGDVFGAPLAMEALLAFYLESVFVGVWIFGWGRIPPKIHLATIWITACGTLLSAYFILAANSFMQNPVGYEIDEAAGRAELTDIWAVLTNKVLLITFPHTIFAAFMVGGGVVAAVAMWHLVRGARSPDDAAPGKPSDQGAFRTALRIGAVTVLVGGIGVAITGDTQGKIMTEVQPMKMAAAEALYETQQPAPFSLFTVGTLDGSEALYSIEIPQLLSFLGTGSFDGEVRGINDLQAEYEELYGPGDYSPNIPVTYWTFRMMITMGGLAGLIALWQLWATRRGRVPTSPWALRITTVLPILPLAGNAFGWIFTEMGRQPWLVFGLMPTASGISPSSTTTSVFVSLAAFTVLYAGLTWLWVHLLLKHARPGLPDVTPRPVREEDEDADADKPLSFAY</sequence>
<evidence type="ECO:0000256" key="8">
    <source>
        <dbReference type="ARBA" id="ARBA00022982"/>
    </source>
</evidence>
<feature type="transmembrane region" description="Helical" evidence="12">
    <location>
        <begin position="342"/>
        <end position="363"/>
    </location>
</feature>
<keyword evidence="9 12" id="KW-1133">Transmembrane helix</keyword>
<feature type="transmembrane region" description="Helical" evidence="12">
    <location>
        <begin position="12"/>
        <end position="33"/>
    </location>
</feature>
<dbReference type="GO" id="GO:0005886">
    <property type="term" value="C:plasma membrane"/>
    <property type="evidence" value="ECO:0007669"/>
    <property type="project" value="UniProtKB-SubCell"/>
</dbReference>
<evidence type="ECO:0000256" key="11">
    <source>
        <dbReference type="ARBA" id="ARBA00023136"/>
    </source>
</evidence>
<evidence type="ECO:0000256" key="2">
    <source>
        <dbReference type="ARBA" id="ARBA00009819"/>
    </source>
</evidence>
<evidence type="ECO:0000256" key="12">
    <source>
        <dbReference type="PIRNR" id="PIRNR006446"/>
    </source>
</evidence>
<gene>
    <name evidence="14" type="ORF">E1262_22800</name>
</gene>
<evidence type="ECO:0000256" key="6">
    <source>
        <dbReference type="ARBA" id="ARBA00022692"/>
    </source>
</evidence>
<evidence type="ECO:0000256" key="9">
    <source>
        <dbReference type="ARBA" id="ARBA00022989"/>
    </source>
</evidence>
<evidence type="ECO:0000256" key="4">
    <source>
        <dbReference type="ARBA" id="ARBA00022475"/>
    </source>
</evidence>
<protein>
    <submittedName>
        <fullName evidence="14">Cytochrome ubiquinol oxidase subunit I</fullName>
    </submittedName>
</protein>
<keyword evidence="5 12" id="KW-0349">Heme</keyword>
<dbReference type="Proteomes" id="UP000295217">
    <property type="component" value="Unassembled WGS sequence"/>
</dbReference>
<comment type="similarity">
    <text evidence="2 12">Belongs to the cytochrome ubiquinol oxidase subunit 1 family.</text>
</comment>
<dbReference type="GO" id="GO:0009055">
    <property type="term" value="F:electron transfer activity"/>
    <property type="evidence" value="ECO:0007669"/>
    <property type="project" value="UniProtKB-UniRule"/>
</dbReference>
<dbReference type="AlphaFoldDB" id="A0A4R5A5Z1"/>
<proteinExistence type="inferred from homology"/>
<dbReference type="PANTHER" id="PTHR30365:SF15">
    <property type="entry name" value="CYTOCHROME BD UBIQUINOL OXIDASE SUBUNIT 1"/>
    <property type="match status" value="1"/>
</dbReference>
<comment type="subcellular location">
    <subcellularLocation>
        <location evidence="1">Cell membrane</location>
        <topology evidence="1">Multi-pass membrane protein</topology>
    </subcellularLocation>
</comment>
<evidence type="ECO:0000256" key="1">
    <source>
        <dbReference type="ARBA" id="ARBA00004651"/>
    </source>
</evidence>
<evidence type="ECO:0000313" key="15">
    <source>
        <dbReference type="Proteomes" id="UP000295217"/>
    </source>
</evidence>
<keyword evidence="6 12" id="KW-0812">Transmembrane</keyword>